<reference evidence="2 3" key="1">
    <citation type="submission" date="2015-07" db="EMBL/GenBank/DDBJ databases">
        <title>Isolation and Genomic Characterization of a Novel Halophilic Metal-Reducing Deltaproteobacterium from the Deep Subsurface.</title>
        <authorList>
            <person name="Badalamenti J.P."/>
            <person name="Summers Z.M."/>
            <person name="Gralnick J.A."/>
            <person name="Bond D.R."/>
        </authorList>
    </citation>
    <scope>NUCLEOTIDE SEQUENCE [LARGE SCALE GENOMIC DNA]</scope>
    <source>
        <strain evidence="2 3">WTL</strain>
    </source>
</reference>
<dbReference type="PATRIC" id="fig|1603606.3.peg.1634"/>
<feature type="coiled-coil region" evidence="1">
    <location>
        <begin position="1"/>
        <end position="64"/>
    </location>
</feature>
<protein>
    <recommendedName>
        <fullName evidence="4">Coiled coil domain-containing protein</fullName>
    </recommendedName>
</protein>
<dbReference type="RefSeq" id="WP_053550404.1">
    <property type="nucleotide sequence ID" value="NZ_CP010802.1"/>
</dbReference>
<dbReference type="EMBL" id="CP010802">
    <property type="protein sequence ID" value="ALC16281.1"/>
    <property type="molecule type" value="Genomic_DNA"/>
</dbReference>
<dbReference type="OrthoDB" id="5339985at2"/>
<evidence type="ECO:0000313" key="2">
    <source>
        <dbReference type="EMBL" id="ALC16281.1"/>
    </source>
</evidence>
<name>A0A0M5IR65_9BACT</name>
<gene>
    <name evidence="2" type="ORF">DSOUD_1502</name>
</gene>
<keyword evidence="1" id="KW-0175">Coiled coil</keyword>
<accession>A0A0M5IR65</accession>
<organism evidence="2 3">
    <name type="scientific">Desulfuromonas soudanensis</name>
    <dbReference type="NCBI Taxonomy" id="1603606"/>
    <lineage>
        <taxon>Bacteria</taxon>
        <taxon>Pseudomonadati</taxon>
        <taxon>Thermodesulfobacteriota</taxon>
        <taxon>Desulfuromonadia</taxon>
        <taxon>Desulfuromonadales</taxon>
        <taxon>Desulfuromonadaceae</taxon>
        <taxon>Desulfuromonas</taxon>
    </lineage>
</organism>
<evidence type="ECO:0000256" key="1">
    <source>
        <dbReference type="SAM" id="Coils"/>
    </source>
</evidence>
<proteinExistence type="predicted"/>
<dbReference type="Proteomes" id="UP000057158">
    <property type="component" value="Chromosome"/>
</dbReference>
<dbReference type="AlphaFoldDB" id="A0A0M5IR65"/>
<keyword evidence="3" id="KW-1185">Reference proteome</keyword>
<dbReference type="KEGG" id="des:DSOUD_1502"/>
<evidence type="ECO:0000313" key="3">
    <source>
        <dbReference type="Proteomes" id="UP000057158"/>
    </source>
</evidence>
<evidence type="ECO:0008006" key="4">
    <source>
        <dbReference type="Google" id="ProtNLM"/>
    </source>
</evidence>
<dbReference type="STRING" id="1603606.DSOUD_1502"/>
<sequence>MEEKTAYQEKYEAKLKEWKAKIAQLEARADGAKADAKIEYQDQIKRLKEKEKAARSKLEEMKKAGSGAWKDLKSGLDKAGDELKSALDKAVAKFK</sequence>